<sequence>MKQGKLFIVVVTIILIVLVQPNVFNNVKHILFPRSFSEQISGKKYVKSDQDVNKSLAKKEFQGQRVIQVNNNVPTFTQKEMSLKKDHWKKFSNLDYLNRVGQAEALLSLRSLPTTDRGDISSVKPTGWKNKKIIFNGKQSDLYNRCHLIAFSLSGENANPKNLFTGTRALNADSVNEQQSMVYYEKEIVNYIKKTNHHVLYRVTPIFRGVDLVAKGVRMEAKSIEDDQVSFDIFIFNVQPDYKINYLDGTSVKEK</sequence>
<dbReference type="GO" id="GO:0004519">
    <property type="term" value="F:endonuclease activity"/>
    <property type="evidence" value="ECO:0007669"/>
    <property type="project" value="UniProtKB-KW"/>
</dbReference>
<keyword evidence="3" id="KW-1185">Reference proteome</keyword>
<gene>
    <name evidence="2" type="ORF">AALT52_00790</name>
</gene>
<dbReference type="InterPro" id="IPR044927">
    <property type="entry name" value="Endonuclea_NS_2"/>
</dbReference>
<reference evidence="2 3" key="1">
    <citation type="submission" date="2024-03" db="EMBL/GenBank/DDBJ databases">
        <title>Mouse gut bacterial collection (mGBC) of GemPharmatech.</title>
        <authorList>
            <person name="He Y."/>
            <person name="Dong L."/>
            <person name="Wu D."/>
            <person name="Gao X."/>
            <person name="Lin Z."/>
        </authorList>
    </citation>
    <scope>NUCLEOTIDE SEQUENCE [LARGE SCALE GENOMIC DNA]</scope>
    <source>
        <strain evidence="2 3">15-30</strain>
    </source>
</reference>
<dbReference type="Pfam" id="PF13930">
    <property type="entry name" value="Endonuclea_NS_2"/>
    <property type="match status" value="1"/>
</dbReference>
<proteinExistence type="predicted"/>
<evidence type="ECO:0000313" key="3">
    <source>
        <dbReference type="Proteomes" id="UP001565236"/>
    </source>
</evidence>
<feature type="domain" description="Type VII secretion system protein EssD-like" evidence="1">
    <location>
        <begin position="83"/>
        <end position="223"/>
    </location>
</feature>
<evidence type="ECO:0000259" key="1">
    <source>
        <dbReference type="Pfam" id="PF13930"/>
    </source>
</evidence>
<name>A0ABV4DLT7_9LACO</name>
<keyword evidence="2" id="KW-0255">Endonuclease</keyword>
<comment type="caution">
    <text evidence="2">The sequence shown here is derived from an EMBL/GenBank/DDBJ whole genome shotgun (WGS) entry which is preliminary data.</text>
</comment>
<keyword evidence="2" id="KW-0378">Hydrolase</keyword>
<dbReference type="RefSeq" id="WP_369940043.1">
    <property type="nucleotide sequence ID" value="NZ_JBCLUF010000002.1"/>
</dbReference>
<keyword evidence="2" id="KW-0540">Nuclease</keyword>
<evidence type="ECO:0000313" key="2">
    <source>
        <dbReference type="EMBL" id="MEY8661434.1"/>
    </source>
</evidence>
<protein>
    <submittedName>
        <fullName evidence="2">DNA/RNA non-specific endonuclease</fullName>
    </submittedName>
</protein>
<dbReference type="EMBL" id="JBCLUF010000002">
    <property type="protein sequence ID" value="MEY8661434.1"/>
    <property type="molecule type" value="Genomic_DNA"/>
</dbReference>
<dbReference type="Gene3D" id="3.40.570.10">
    <property type="entry name" value="Extracellular Endonuclease, subunit A"/>
    <property type="match status" value="1"/>
</dbReference>
<accession>A0ABV4DLT7</accession>
<organism evidence="2 3">
    <name type="scientific">Ligilactobacillus faecis</name>
    <dbReference type="NCBI Taxonomy" id="762833"/>
    <lineage>
        <taxon>Bacteria</taxon>
        <taxon>Bacillati</taxon>
        <taxon>Bacillota</taxon>
        <taxon>Bacilli</taxon>
        <taxon>Lactobacillales</taxon>
        <taxon>Lactobacillaceae</taxon>
        <taxon>Ligilactobacillus</taxon>
    </lineage>
</organism>
<dbReference type="InterPro" id="IPR044929">
    <property type="entry name" value="DNA/RNA_non-sp_Endonuclease_sf"/>
</dbReference>
<dbReference type="Proteomes" id="UP001565236">
    <property type="component" value="Unassembled WGS sequence"/>
</dbReference>